<accession>A0A1K0IDC5</accession>
<evidence type="ECO:0000256" key="1">
    <source>
        <dbReference type="SAM" id="MobiDB-lite"/>
    </source>
</evidence>
<gene>
    <name evidence="2" type="ORF">CNECB9_210007</name>
</gene>
<organism evidence="2">
    <name type="scientific">Cupriavidus necator</name>
    <name type="common">Alcaligenes eutrophus</name>
    <name type="synonym">Ralstonia eutropha</name>
    <dbReference type="NCBI Taxonomy" id="106590"/>
    <lineage>
        <taxon>Bacteria</taxon>
        <taxon>Pseudomonadati</taxon>
        <taxon>Pseudomonadota</taxon>
        <taxon>Betaproteobacteria</taxon>
        <taxon>Burkholderiales</taxon>
        <taxon>Burkholderiaceae</taxon>
        <taxon>Cupriavidus</taxon>
    </lineage>
</organism>
<dbReference type="AlphaFoldDB" id="A0A1K0IDC5"/>
<dbReference type="EMBL" id="FMSH01000124">
    <property type="protein sequence ID" value="SCU74879.1"/>
    <property type="molecule type" value="Genomic_DNA"/>
</dbReference>
<name>A0A1K0IDC5_CUPNE</name>
<protein>
    <recommendedName>
        <fullName evidence="3">Transposase</fullName>
    </recommendedName>
</protein>
<feature type="region of interest" description="Disordered" evidence="1">
    <location>
        <begin position="39"/>
        <end position="61"/>
    </location>
</feature>
<evidence type="ECO:0000313" key="2">
    <source>
        <dbReference type="EMBL" id="SCU74879.1"/>
    </source>
</evidence>
<proteinExistence type="predicted"/>
<evidence type="ECO:0008006" key="3">
    <source>
        <dbReference type="Google" id="ProtNLM"/>
    </source>
</evidence>
<sequence length="89" mass="9557">MGQAVQPIINLLRDHLLDAEIVHSDETVVQIPKEKTVAPPLSAPGLARAPQQGASEPVTNAHHRTHLILARLYVEDGRRAAATVEAVDA</sequence>
<reference evidence="2" key="1">
    <citation type="submission" date="2016-09" db="EMBL/GenBank/DDBJ databases">
        <authorList>
            <person name="Capua I."/>
            <person name="De Benedictis P."/>
            <person name="Joannis T."/>
            <person name="Lombin L.H."/>
            <person name="Cattoli G."/>
        </authorList>
    </citation>
    <scope>NUCLEOTIDE SEQUENCE</scope>
    <source>
        <strain evidence="2">B9</strain>
    </source>
</reference>